<accession>A0A173MAK1</accession>
<gene>
    <name evidence="2" type="ORF">SAMN05421788_111228</name>
</gene>
<sequence>MTLKTKSIIILAVFCCLFNSISAQDNTVAVKPKALRVAVLAPLYIDSAFNGYSYKLGNANLPKFMTPGLDFYNGVMMAIDSLNKEHANIEVWIYDTKKVGQNITTIVKTLDYMNFSLIIASLNNAAEQKVISEFSFSKNIPVISATYPNDAGLTSNPFFVMVNSTLKTHVEGIYKYVQHNYVIGKMIYVTRKGAVESKIKDYFTAMDSIPDKLKYKTVELSDNFTPEQLLAHMDSTRQNIVICGSVNETFGSLVAHTLNNATSYRSVAVGMPTWDIINPTSVKNIEVVYSTPYNFSRTDRVGASITKQYKNKLQGRPSDMVFKGFESMYHFSKLLLKDKNDFINNLSDSSYKIASDFRFEAVRLTSTSFVPDYLENKKLYFIKLQDGAVKSIN</sequence>
<dbReference type="RefSeq" id="WP_076382072.1">
    <property type="nucleotide sequence ID" value="NZ_AP017422.1"/>
</dbReference>
<proteinExistence type="predicted"/>
<reference evidence="3" key="1">
    <citation type="submission" date="2017-01" db="EMBL/GenBank/DDBJ databases">
        <authorList>
            <person name="Varghese N."/>
            <person name="Submissions S."/>
        </authorList>
    </citation>
    <scope>NUCLEOTIDE SEQUENCE [LARGE SCALE GENOMIC DNA]</scope>
    <source>
        <strain evidence="3">DSM 21054</strain>
    </source>
</reference>
<dbReference type="STRING" id="477680.SAMN05421788_111228"/>
<organism evidence="2 3">
    <name type="scientific">Filimonas lacunae</name>
    <dbReference type="NCBI Taxonomy" id="477680"/>
    <lineage>
        <taxon>Bacteria</taxon>
        <taxon>Pseudomonadati</taxon>
        <taxon>Bacteroidota</taxon>
        <taxon>Chitinophagia</taxon>
        <taxon>Chitinophagales</taxon>
        <taxon>Chitinophagaceae</taxon>
        <taxon>Filimonas</taxon>
    </lineage>
</organism>
<dbReference type="OrthoDB" id="2149800at2"/>
<evidence type="ECO:0000313" key="2">
    <source>
        <dbReference type="EMBL" id="SIT32790.1"/>
    </source>
</evidence>
<dbReference type="EMBL" id="FTOR01000011">
    <property type="protein sequence ID" value="SIT32790.1"/>
    <property type="molecule type" value="Genomic_DNA"/>
</dbReference>
<dbReference type="Gene3D" id="3.40.50.2300">
    <property type="match status" value="2"/>
</dbReference>
<dbReference type="InterPro" id="IPR028082">
    <property type="entry name" value="Peripla_BP_I"/>
</dbReference>
<feature type="signal peptide" evidence="1">
    <location>
        <begin position="1"/>
        <end position="25"/>
    </location>
</feature>
<dbReference type="AlphaFoldDB" id="A0A173MAK1"/>
<feature type="chain" id="PRO_5030022669" description="ABC-type branched-chain amino acid transport system, substrate-binding protein" evidence="1">
    <location>
        <begin position="26"/>
        <end position="393"/>
    </location>
</feature>
<evidence type="ECO:0000313" key="3">
    <source>
        <dbReference type="Proteomes" id="UP000186917"/>
    </source>
</evidence>
<dbReference type="Proteomes" id="UP000186917">
    <property type="component" value="Unassembled WGS sequence"/>
</dbReference>
<evidence type="ECO:0000256" key="1">
    <source>
        <dbReference type="SAM" id="SignalP"/>
    </source>
</evidence>
<keyword evidence="1" id="KW-0732">Signal</keyword>
<dbReference type="SUPFAM" id="SSF53822">
    <property type="entry name" value="Periplasmic binding protein-like I"/>
    <property type="match status" value="1"/>
</dbReference>
<name>A0A173MAK1_9BACT</name>
<protein>
    <recommendedName>
        <fullName evidence="4">ABC-type branched-chain amino acid transport system, substrate-binding protein</fullName>
    </recommendedName>
</protein>
<keyword evidence="3" id="KW-1185">Reference proteome</keyword>
<dbReference type="KEGG" id="fln:FLA_0567"/>
<evidence type="ECO:0008006" key="4">
    <source>
        <dbReference type="Google" id="ProtNLM"/>
    </source>
</evidence>